<evidence type="ECO:0000256" key="3">
    <source>
        <dbReference type="ARBA" id="ARBA00022692"/>
    </source>
</evidence>
<dbReference type="PANTHER" id="PTHR30572:SF4">
    <property type="entry name" value="ABC TRANSPORTER PERMEASE YTRF"/>
    <property type="match status" value="1"/>
</dbReference>
<feature type="transmembrane region" description="Helical" evidence="8">
    <location>
        <begin position="617"/>
        <end position="640"/>
    </location>
</feature>
<dbReference type="EMBL" id="CP033896">
    <property type="protein sequence ID" value="AZA14659.1"/>
    <property type="molecule type" value="Genomic_DNA"/>
</dbReference>
<evidence type="ECO:0000256" key="7">
    <source>
        <dbReference type="SAM" id="MobiDB-lite"/>
    </source>
</evidence>
<dbReference type="GO" id="GO:0022857">
    <property type="term" value="F:transmembrane transporter activity"/>
    <property type="evidence" value="ECO:0007669"/>
    <property type="project" value="TreeGrafter"/>
</dbReference>
<dbReference type="Proteomes" id="UP000269019">
    <property type="component" value="Chromosome"/>
</dbReference>
<evidence type="ECO:0000313" key="11">
    <source>
        <dbReference type="Proteomes" id="UP000269019"/>
    </source>
</evidence>
<dbReference type="Pfam" id="PF02687">
    <property type="entry name" value="FtsX"/>
    <property type="match status" value="1"/>
</dbReference>
<comment type="subcellular location">
    <subcellularLocation>
        <location evidence="1">Cell membrane</location>
        <topology evidence="1">Multi-pass membrane protein</topology>
    </subcellularLocation>
</comment>
<reference evidence="10 11" key="1">
    <citation type="submission" date="2018-11" db="EMBL/GenBank/DDBJ databases">
        <authorList>
            <person name="Kleinhagauer T."/>
            <person name="Glaeser S.P."/>
            <person name="Spergser J."/>
            <person name="Ruckert C."/>
            <person name="Kaempfer P."/>
            <person name="Busse H.-J."/>
        </authorList>
    </citation>
    <scope>NUCLEOTIDE SEQUENCE [LARGE SCALE GENOMIC DNA]</scope>
    <source>
        <strain evidence="10 11">200CH</strain>
    </source>
</reference>
<feature type="transmembrane region" description="Helical" evidence="8">
    <location>
        <begin position="486"/>
        <end position="512"/>
    </location>
</feature>
<feature type="transmembrane region" description="Helical" evidence="8">
    <location>
        <begin position="533"/>
        <end position="555"/>
    </location>
</feature>
<evidence type="ECO:0000313" key="10">
    <source>
        <dbReference type="EMBL" id="AZA14659.1"/>
    </source>
</evidence>
<sequence>MRTLRYQARLAWRMITHNRRSSVLAVILIMLPMLLAMSFISLIAAPYEGVRVAAQALTSARIDQSPCIQDSELLDDHRNGTDLSAIGNHHQGFGRFSSIADWTALPPCPAPQDTPTGTQLVAKLNTLIPDATFGPSLHSSLQLRRLPAPFNDNGSLPAAAQDFADHAVDTHYPRLGSMETTLVDAKQFALLTQQLPAAAGEHPLLLLPAHVAPAFDLTPGEQLLVVPTELPHEAFSWENPGIFFDDNSLEIDGAPTAESDNPPNTDADSIDQHAAAPTLPAALAAAGITPELDAPFIAQVSVSDSVNSPMLSLSALPRMSALADALLSMPVGVSELYGESSFVSATSNPAVVDVAADEPLLPGFSVRITPSTQLAAGVIQPLPLLSREAMELRSLSLSTLLGMLLLLLFVAAVIMPVFAIRARRQVKQFAILRSQGATSRDVLLLSLLQTVQLTVLALLTTALLLIPVTWSLFHLFQLTQVYTLPIYPLLFLAGGGVFAALLAGIIPAWWASNLPPAVALHGGRPTAMNKLHIHNWIGPLLIVGSLGVFAISKLIQPATVLKENPQSWDAEDSLIVLLVALIGLLLSGRILVYVVSRISSRLPVLTRIAARDLWRSVHRTGPAVAAVAAITVFVFGGLAMSASTFGGRESDRLFERTNLVVSPALYPAAPASIDPFTDTIDTIADALNHPPSVTQYLADYPTGAAVVPLLAQNTVAPGDSQWTGIGDEQYSGDTANDSSLVAEQIHGFPYSLSLHSLRIVDDGAAEDAPGDALLTQLHNGYDARIAAAVASGKVAADYRFVHDGMIKLAVLAPTLAADPQWIDEDSQGLVGEDGFFHLTPQLPVTTYLTLPAVPVDPALLHYEIGVAQRSLVEAAGIHTSMERVVFLPDHEVNPVALGKLKEIAESASPSLSIWQAGASIYEEIITVLVIALAWLLALGVIAVVIGLAAAEHRRNRTILAALGLSRRELAHFSGIQGLLIAFTGMIGAIVTLGAYALVANAMQALPHSLGAAAFTQAHLLAYFLLVAVVGFVVLPVGSYLVGRIFGGRGVDLQMLKRIE</sequence>
<dbReference type="InterPro" id="IPR003838">
    <property type="entry name" value="ABC3_permease_C"/>
</dbReference>
<evidence type="ECO:0000259" key="9">
    <source>
        <dbReference type="Pfam" id="PF02687"/>
    </source>
</evidence>
<evidence type="ECO:0000256" key="1">
    <source>
        <dbReference type="ARBA" id="ARBA00004651"/>
    </source>
</evidence>
<keyword evidence="5 8" id="KW-0472">Membrane</keyword>
<name>A0A3G6J9T2_9CORY</name>
<feature type="transmembrane region" description="Helical" evidence="8">
    <location>
        <begin position="21"/>
        <end position="45"/>
    </location>
</feature>
<dbReference type="PANTHER" id="PTHR30572">
    <property type="entry name" value="MEMBRANE COMPONENT OF TRANSPORTER-RELATED"/>
    <property type="match status" value="1"/>
</dbReference>
<feature type="transmembrane region" description="Helical" evidence="8">
    <location>
        <begin position="400"/>
        <end position="421"/>
    </location>
</feature>
<dbReference type="GO" id="GO:0005886">
    <property type="term" value="C:plasma membrane"/>
    <property type="evidence" value="ECO:0007669"/>
    <property type="project" value="UniProtKB-SubCell"/>
</dbReference>
<organism evidence="10 11">
    <name type="scientific">Corynebacterium choanae</name>
    <dbReference type="NCBI Taxonomy" id="1862358"/>
    <lineage>
        <taxon>Bacteria</taxon>
        <taxon>Bacillati</taxon>
        <taxon>Actinomycetota</taxon>
        <taxon>Actinomycetes</taxon>
        <taxon>Mycobacteriales</taxon>
        <taxon>Corynebacteriaceae</taxon>
        <taxon>Corynebacterium</taxon>
    </lineage>
</organism>
<accession>A0A3G6J9T2</accession>
<feature type="region of interest" description="Disordered" evidence="7">
    <location>
        <begin position="248"/>
        <end position="271"/>
    </location>
</feature>
<feature type="transmembrane region" description="Helical" evidence="8">
    <location>
        <begin position="442"/>
        <end position="466"/>
    </location>
</feature>
<dbReference type="AlphaFoldDB" id="A0A3G6J9T2"/>
<feature type="transmembrane region" description="Helical" evidence="8">
    <location>
        <begin position="575"/>
        <end position="596"/>
    </location>
</feature>
<keyword evidence="11" id="KW-1185">Reference proteome</keyword>
<protein>
    <submittedName>
        <fullName evidence="10">FtsX-like permease family protein</fullName>
    </submittedName>
</protein>
<evidence type="ECO:0000256" key="6">
    <source>
        <dbReference type="ARBA" id="ARBA00038076"/>
    </source>
</evidence>
<dbReference type="RefSeq" id="WP_123930297.1">
    <property type="nucleotide sequence ID" value="NZ_CP033896.1"/>
</dbReference>
<feature type="compositionally biased region" description="Polar residues" evidence="7">
    <location>
        <begin position="258"/>
        <end position="267"/>
    </location>
</feature>
<gene>
    <name evidence="10" type="ORF">CCHOA_11440</name>
</gene>
<dbReference type="InterPro" id="IPR050250">
    <property type="entry name" value="Macrolide_Exporter_MacB"/>
</dbReference>
<evidence type="ECO:0000256" key="8">
    <source>
        <dbReference type="SAM" id="Phobius"/>
    </source>
</evidence>
<evidence type="ECO:0000256" key="2">
    <source>
        <dbReference type="ARBA" id="ARBA00022475"/>
    </source>
</evidence>
<feature type="transmembrane region" description="Helical" evidence="8">
    <location>
        <begin position="969"/>
        <end position="999"/>
    </location>
</feature>
<keyword evidence="3 8" id="KW-0812">Transmembrane</keyword>
<evidence type="ECO:0000256" key="5">
    <source>
        <dbReference type="ARBA" id="ARBA00023136"/>
    </source>
</evidence>
<dbReference type="OrthoDB" id="4391397at2"/>
<feature type="domain" description="ABC3 transporter permease C-terminal" evidence="9">
    <location>
        <begin position="403"/>
        <end position="516"/>
    </location>
</feature>
<evidence type="ECO:0000256" key="4">
    <source>
        <dbReference type="ARBA" id="ARBA00022989"/>
    </source>
</evidence>
<keyword evidence="4 8" id="KW-1133">Transmembrane helix</keyword>
<feature type="transmembrane region" description="Helical" evidence="8">
    <location>
        <begin position="924"/>
        <end position="948"/>
    </location>
</feature>
<keyword evidence="2" id="KW-1003">Cell membrane</keyword>
<feature type="transmembrane region" description="Helical" evidence="8">
    <location>
        <begin position="1019"/>
        <end position="1041"/>
    </location>
</feature>
<proteinExistence type="inferred from homology"/>
<comment type="similarity">
    <text evidence="6">Belongs to the ABC-4 integral membrane protein family.</text>
</comment>
<dbReference type="KEGG" id="ccho:CCHOA_11440"/>